<keyword evidence="5" id="KW-0804">Transcription</keyword>
<dbReference type="Gene3D" id="1.10.10.10">
    <property type="entry name" value="Winged helix-like DNA-binding domain superfamily/Winged helix DNA-binding domain"/>
    <property type="match status" value="1"/>
</dbReference>
<sequence length="279" mass="30026">MHDRGHANAFELERSRLTAIASRLLGDRHEAEDVVQLTWLRFSNARAEIENVPGWLTTVATRLCLDRLRARIPQPAEVPDRASERDDPAVAAQQTEAVGQALHIVVERLTPNERVAFVLADSFGFDFESIGEILDRSAAAARKLASRARGKVAESDDDGPVSDWRVVDAFLAAARGGDLERLLSLLAPEAEVSADAAAILAGTPTSIRGRDAVATFFDGSARAALPAFIDGRPGAAWFHRGEARVAFDFGVVDGLVQSIVFRADPRTLAEVATRHGGTA</sequence>
<dbReference type="EMBL" id="NBXE01000022">
    <property type="protein sequence ID" value="RFA26927.1"/>
    <property type="molecule type" value="Genomic_DNA"/>
</dbReference>
<dbReference type="PANTHER" id="PTHR30173:SF43">
    <property type="entry name" value="ECF RNA POLYMERASE SIGMA FACTOR SIGI-RELATED"/>
    <property type="match status" value="1"/>
</dbReference>
<evidence type="ECO:0000259" key="6">
    <source>
        <dbReference type="Pfam" id="PF04542"/>
    </source>
</evidence>
<reference evidence="8 9" key="1">
    <citation type="submission" date="2017-04" db="EMBL/GenBank/DDBJ databases">
        <title>Comparative genome analysis of Subtercola boreus.</title>
        <authorList>
            <person name="Cho Y.-J."/>
            <person name="Cho A."/>
            <person name="Kim O.-S."/>
            <person name="Lee J.-I."/>
        </authorList>
    </citation>
    <scope>NUCLEOTIDE SEQUENCE [LARGE SCALE GENOMIC DNA]</scope>
    <source>
        <strain evidence="8 9">P28004</strain>
    </source>
</reference>
<dbReference type="InterPro" id="IPR014284">
    <property type="entry name" value="RNA_pol_sigma-70_dom"/>
</dbReference>
<evidence type="ECO:0000313" key="8">
    <source>
        <dbReference type="EMBL" id="RFA26927.1"/>
    </source>
</evidence>
<dbReference type="InterPro" id="IPR007627">
    <property type="entry name" value="RNA_pol_sigma70_r2"/>
</dbReference>
<dbReference type="InterPro" id="IPR013249">
    <property type="entry name" value="RNA_pol_sigma70_r4_t2"/>
</dbReference>
<accession>A0A3E0WA09</accession>
<protein>
    <submittedName>
        <fullName evidence="8">RNA polymerase subunit sigma-70</fullName>
    </submittedName>
</protein>
<evidence type="ECO:0000259" key="7">
    <source>
        <dbReference type="Pfam" id="PF08281"/>
    </source>
</evidence>
<dbReference type="RefSeq" id="WP_116418687.1">
    <property type="nucleotide sequence ID" value="NZ_NBXC01000017.1"/>
</dbReference>
<evidence type="ECO:0000313" key="9">
    <source>
        <dbReference type="Proteomes" id="UP000257080"/>
    </source>
</evidence>
<feature type="domain" description="RNA polymerase sigma-70 region 2" evidence="6">
    <location>
        <begin position="11"/>
        <end position="71"/>
    </location>
</feature>
<dbReference type="AlphaFoldDB" id="A0A3E0WA09"/>
<dbReference type="InterPro" id="IPR052704">
    <property type="entry name" value="ECF_Sigma-70_Domain"/>
</dbReference>
<keyword evidence="4" id="KW-0731">Sigma factor</keyword>
<organism evidence="8 9">
    <name type="scientific">Subtercola boreus</name>
    <dbReference type="NCBI Taxonomy" id="120213"/>
    <lineage>
        <taxon>Bacteria</taxon>
        <taxon>Bacillati</taxon>
        <taxon>Actinomycetota</taxon>
        <taxon>Actinomycetes</taxon>
        <taxon>Micrococcales</taxon>
        <taxon>Microbacteriaceae</taxon>
        <taxon>Subtercola</taxon>
    </lineage>
</organism>
<dbReference type="SUPFAM" id="SSF88946">
    <property type="entry name" value="Sigma2 domain of RNA polymerase sigma factors"/>
    <property type="match status" value="1"/>
</dbReference>
<dbReference type="SUPFAM" id="SSF54427">
    <property type="entry name" value="NTF2-like"/>
    <property type="match status" value="1"/>
</dbReference>
<dbReference type="PANTHER" id="PTHR30173">
    <property type="entry name" value="SIGMA 19 FACTOR"/>
    <property type="match status" value="1"/>
</dbReference>
<evidence type="ECO:0000256" key="1">
    <source>
        <dbReference type="ARBA" id="ARBA00010641"/>
    </source>
</evidence>
<dbReference type="InterPro" id="IPR036388">
    <property type="entry name" value="WH-like_DNA-bd_sf"/>
</dbReference>
<dbReference type="Proteomes" id="UP000257080">
    <property type="component" value="Unassembled WGS sequence"/>
</dbReference>
<name>A0A3E0WA09_9MICO</name>
<dbReference type="GO" id="GO:0006352">
    <property type="term" value="P:DNA-templated transcription initiation"/>
    <property type="evidence" value="ECO:0007669"/>
    <property type="project" value="InterPro"/>
</dbReference>
<dbReference type="NCBIfam" id="TIGR02937">
    <property type="entry name" value="sigma70-ECF"/>
    <property type="match status" value="1"/>
</dbReference>
<dbReference type="OrthoDB" id="3211555at2"/>
<evidence type="ECO:0000256" key="2">
    <source>
        <dbReference type="ARBA" id="ARBA00011344"/>
    </source>
</evidence>
<evidence type="ECO:0000256" key="5">
    <source>
        <dbReference type="ARBA" id="ARBA00023163"/>
    </source>
</evidence>
<dbReference type="InterPro" id="IPR013325">
    <property type="entry name" value="RNA_pol_sigma_r2"/>
</dbReference>
<dbReference type="Gene3D" id="1.10.1740.10">
    <property type="match status" value="1"/>
</dbReference>
<dbReference type="GO" id="GO:0016987">
    <property type="term" value="F:sigma factor activity"/>
    <property type="evidence" value="ECO:0007669"/>
    <property type="project" value="UniProtKB-KW"/>
</dbReference>
<dbReference type="InterPro" id="IPR013324">
    <property type="entry name" value="RNA_pol_sigma_r3/r4-like"/>
</dbReference>
<feature type="domain" description="RNA polymerase sigma factor 70 region 4 type 2" evidence="7">
    <location>
        <begin position="105"/>
        <end position="151"/>
    </location>
</feature>
<dbReference type="Pfam" id="PF04542">
    <property type="entry name" value="Sigma70_r2"/>
    <property type="match status" value="1"/>
</dbReference>
<dbReference type="Gene3D" id="3.10.450.50">
    <property type="match status" value="1"/>
</dbReference>
<gene>
    <name evidence="8" type="ORF">B7R25_09295</name>
</gene>
<dbReference type="SUPFAM" id="SSF88659">
    <property type="entry name" value="Sigma3 and sigma4 domains of RNA polymerase sigma factors"/>
    <property type="match status" value="1"/>
</dbReference>
<dbReference type="Pfam" id="PF08281">
    <property type="entry name" value="Sigma70_r4_2"/>
    <property type="match status" value="1"/>
</dbReference>
<comment type="similarity">
    <text evidence="1">Belongs to the sigma-70 factor family. ECF subfamily.</text>
</comment>
<dbReference type="InterPro" id="IPR032710">
    <property type="entry name" value="NTF2-like_dom_sf"/>
</dbReference>
<comment type="caution">
    <text evidence="8">The sequence shown here is derived from an EMBL/GenBank/DDBJ whole genome shotgun (WGS) entry which is preliminary data.</text>
</comment>
<evidence type="ECO:0000256" key="4">
    <source>
        <dbReference type="ARBA" id="ARBA00023082"/>
    </source>
</evidence>
<comment type="subunit">
    <text evidence="2">Interacts transiently with the RNA polymerase catalytic core formed by RpoA, RpoB, RpoC and RpoZ (2 alpha, 1 beta, 1 beta' and 1 omega subunit) to form the RNA polymerase holoenzyme that can initiate transcription.</text>
</comment>
<dbReference type="GO" id="GO:0003677">
    <property type="term" value="F:DNA binding"/>
    <property type="evidence" value="ECO:0007669"/>
    <property type="project" value="InterPro"/>
</dbReference>
<proteinExistence type="inferred from homology"/>
<evidence type="ECO:0000256" key="3">
    <source>
        <dbReference type="ARBA" id="ARBA00023015"/>
    </source>
</evidence>
<keyword evidence="3" id="KW-0805">Transcription regulation</keyword>